<dbReference type="SMR" id="A2ELC8"/>
<name>A2ELC8_TRIV3</name>
<dbReference type="EMBL" id="DS113421">
    <property type="protein sequence ID" value="EAY06530.1"/>
    <property type="molecule type" value="Genomic_DNA"/>
</dbReference>
<keyword evidence="1" id="KW-0175">Coiled coil</keyword>
<dbReference type="KEGG" id="tva:4764407"/>
<proteinExistence type="predicted"/>
<dbReference type="Proteomes" id="UP000001542">
    <property type="component" value="Unassembled WGS sequence"/>
</dbReference>
<dbReference type="AlphaFoldDB" id="A2ELC8"/>
<accession>A2ELC8</accession>
<reference evidence="3" key="1">
    <citation type="submission" date="2006-10" db="EMBL/GenBank/DDBJ databases">
        <authorList>
            <person name="Amadeo P."/>
            <person name="Zhao Q."/>
            <person name="Wortman J."/>
            <person name="Fraser-Liggett C."/>
            <person name="Carlton J."/>
        </authorList>
    </citation>
    <scope>NUCLEOTIDE SEQUENCE</scope>
    <source>
        <strain evidence="3">G3</strain>
    </source>
</reference>
<dbReference type="eggNOG" id="ENOG502SBXI">
    <property type="taxonomic scope" value="Eukaryota"/>
</dbReference>
<sequence>MGDESYIEVSTHLYDTVPQYPPNTRTQTLEDTILNKKTPFELPRENSARVSTTKRPKTAFEVNPIFSGFKDAYDISHRNKKPVKKQEVLQDLPKELEPTVVTVNPPKPSNFWVAQQRVNAQKLLDELNDLLKKSEEATKNIQNPLEAKVYSFESKLKLHDHILSQFTEQELSESKERGDLLTRIRDYYKNISGKIPQIKEDFEKKYKEITDQFSESESKMKVLEEQRNASLAVIDKQNKTLENLRQQMNEYKLKSTSAENQLRILANDKQAMIRSSHTNQQKLLEINAQIEEKNQQKAKLNELIDTLTKDIAIRTEELRKATLELQGIKEELNTINQQNDGYRAIIKDRQMLLERLQNTPLRDIDRSNFVDMSIQVDTVPKKEDAAKSPKHRASTIQNQNEFRQVKSDMQVVKQALTDQNNPNGQTEENTNQQEQTGVNIENSQQLHLVREKILQNNNIFDYSVKSIVSAHEGNFGLDKSCKDEAKILSRWIMTRIMKNACKTIMNENKSVQTDAIESLVQSSPNIDLVIPQVTDDSKIPVPIELKLAPKSLVPFVKKSRFCSLLTIDGSNREPKAIDWLVHTIRSIFDEKTVDDRTQVRNGEEILPLPEYMLKWALRQFGRDDLVQKGCWDVFISSHHHMQKYLEITLFTRFIDEDWTTPQLTFFLKCRTWILTRCISIPVEHIELGEYLTETYLTKDQVFEFFHHFFPLSEPELINDIAIRGCGSADNERKLSDEPFCVPMNRILELAVGEEMDSRVRRIRRMLAFFRPIPRMTLKRFGEFVKKMIVNIDPNLIDSLYRSSLVPNSLRQDYDMNLFIETFLEDKEVLPRDWPDPTITCEQFAEYSPIYSITLNRWEQFKMFLEKMLDELESRNQEEEIRILINEIRHETFQMLEAKFTFDGILFYQTYHRVLEVVLSTCYKVSKADPENINRQINDFQKILFEKHRQLSERVASSNPNSVPQSPK</sequence>
<dbReference type="OrthoDB" id="10255000at2759"/>
<reference evidence="3" key="2">
    <citation type="journal article" date="2007" name="Science">
        <title>Draft genome sequence of the sexually transmitted pathogen Trichomonas vaginalis.</title>
        <authorList>
            <person name="Carlton J.M."/>
            <person name="Hirt R.P."/>
            <person name="Silva J.C."/>
            <person name="Delcher A.L."/>
            <person name="Schatz M."/>
            <person name="Zhao Q."/>
            <person name="Wortman J.R."/>
            <person name="Bidwell S.L."/>
            <person name="Alsmark U.C.M."/>
            <person name="Besteiro S."/>
            <person name="Sicheritz-Ponten T."/>
            <person name="Noel C.J."/>
            <person name="Dacks J.B."/>
            <person name="Foster P.G."/>
            <person name="Simillion C."/>
            <person name="Van de Peer Y."/>
            <person name="Miranda-Saavedra D."/>
            <person name="Barton G.J."/>
            <person name="Westrop G.D."/>
            <person name="Mueller S."/>
            <person name="Dessi D."/>
            <person name="Fiori P.L."/>
            <person name="Ren Q."/>
            <person name="Paulsen I."/>
            <person name="Zhang H."/>
            <person name="Bastida-Corcuera F.D."/>
            <person name="Simoes-Barbosa A."/>
            <person name="Brown M.T."/>
            <person name="Hayes R.D."/>
            <person name="Mukherjee M."/>
            <person name="Okumura C.Y."/>
            <person name="Schneider R."/>
            <person name="Smith A.J."/>
            <person name="Vanacova S."/>
            <person name="Villalvazo M."/>
            <person name="Haas B.J."/>
            <person name="Pertea M."/>
            <person name="Feldblyum T.V."/>
            <person name="Utterback T.R."/>
            <person name="Shu C.L."/>
            <person name="Osoegawa K."/>
            <person name="de Jong P.J."/>
            <person name="Hrdy I."/>
            <person name="Horvathova L."/>
            <person name="Zubacova Z."/>
            <person name="Dolezal P."/>
            <person name="Malik S.B."/>
            <person name="Logsdon J.M. Jr."/>
            <person name="Henze K."/>
            <person name="Gupta A."/>
            <person name="Wang C.C."/>
            <person name="Dunne R.L."/>
            <person name="Upcroft J.A."/>
            <person name="Upcroft P."/>
            <person name="White O."/>
            <person name="Salzberg S.L."/>
            <person name="Tang P."/>
            <person name="Chiu C.-H."/>
            <person name="Lee Y.-S."/>
            <person name="Embley T.M."/>
            <person name="Coombs G.H."/>
            <person name="Mottram J.C."/>
            <person name="Tachezy J."/>
            <person name="Fraser-Liggett C.M."/>
            <person name="Johnson P.J."/>
        </authorList>
    </citation>
    <scope>NUCLEOTIDE SEQUENCE [LARGE SCALE GENOMIC DNA]</scope>
    <source>
        <strain evidence="3">G3</strain>
    </source>
</reference>
<keyword evidence="4" id="KW-1185">Reference proteome</keyword>
<feature type="compositionally biased region" description="Low complexity" evidence="2">
    <location>
        <begin position="419"/>
        <end position="437"/>
    </location>
</feature>
<feature type="coiled-coil region" evidence="1">
    <location>
        <begin position="199"/>
        <end position="338"/>
    </location>
</feature>
<dbReference type="VEuPathDB" id="TrichDB:TVAGG3_0274400"/>
<evidence type="ECO:0000313" key="4">
    <source>
        <dbReference type="Proteomes" id="UP000001542"/>
    </source>
</evidence>
<feature type="region of interest" description="Disordered" evidence="2">
    <location>
        <begin position="380"/>
        <end position="403"/>
    </location>
</feature>
<feature type="region of interest" description="Disordered" evidence="2">
    <location>
        <begin position="418"/>
        <end position="438"/>
    </location>
</feature>
<evidence type="ECO:0000256" key="2">
    <source>
        <dbReference type="SAM" id="MobiDB-lite"/>
    </source>
</evidence>
<dbReference type="VEuPathDB" id="TrichDB:TVAG_358200"/>
<protein>
    <submittedName>
        <fullName evidence="3">Uncharacterized protein</fullName>
    </submittedName>
</protein>
<evidence type="ECO:0000256" key="1">
    <source>
        <dbReference type="SAM" id="Coils"/>
    </source>
</evidence>
<feature type="coiled-coil region" evidence="1">
    <location>
        <begin position="854"/>
        <end position="881"/>
    </location>
</feature>
<feature type="coiled-coil region" evidence="1">
    <location>
        <begin position="113"/>
        <end position="140"/>
    </location>
</feature>
<gene>
    <name evidence="3" type="ORF">TVAG_358200</name>
</gene>
<dbReference type="RefSeq" id="XP_001318753.1">
    <property type="nucleotide sequence ID" value="XM_001318718.1"/>
</dbReference>
<organism evidence="3 4">
    <name type="scientific">Trichomonas vaginalis (strain ATCC PRA-98 / G3)</name>
    <dbReference type="NCBI Taxonomy" id="412133"/>
    <lineage>
        <taxon>Eukaryota</taxon>
        <taxon>Metamonada</taxon>
        <taxon>Parabasalia</taxon>
        <taxon>Trichomonadida</taxon>
        <taxon>Trichomonadidae</taxon>
        <taxon>Trichomonas</taxon>
    </lineage>
</organism>
<dbReference type="InParanoid" id="A2ELC8"/>
<evidence type="ECO:0000313" key="3">
    <source>
        <dbReference type="EMBL" id="EAY06530.1"/>
    </source>
</evidence>